<dbReference type="Pfam" id="PF13709">
    <property type="entry name" value="DUF4159"/>
    <property type="match status" value="1"/>
</dbReference>
<dbReference type="RefSeq" id="WP_113957441.1">
    <property type="nucleotide sequence ID" value="NZ_QNRR01000002.1"/>
</dbReference>
<dbReference type="EMBL" id="QNRR01000002">
    <property type="protein sequence ID" value="RBP45875.1"/>
    <property type="molecule type" value="Genomic_DNA"/>
</dbReference>
<name>A0A366HQC8_9BACT</name>
<dbReference type="Proteomes" id="UP000253426">
    <property type="component" value="Unassembled WGS sequence"/>
</dbReference>
<comment type="caution">
    <text evidence="2">The sequence shown here is derived from an EMBL/GenBank/DDBJ whole genome shotgun (WGS) entry which is preliminary data.</text>
</comment>
<organism evidence="2 3">
    <name type="scientific">Roseimicrobium gellanilyticum</name>
    <dbReference type="NCBI Taxonomy" id="748857"/>
    <lineage>
        <taxon>Bacteria</taxon>
        <taxon>Pseudomonadati</taxon>
        <taxon>Verrucomicrobiota</taxon>
        <taxon>Verrucomicrobiia</taxon>
        <taxon>Verrucomicrobiales</taxon>
        <taxon>Verrucomicrobiaceae</taxon>
        <taxon>Roseimicrobium</taxon>
    </lineage>
</organism>
<evidence type="ECO:0000313" key="2">
    <source>
        <dbReference type="EMBL" id="RBP45875.1"/>
    </source>
</evidence>
<evidence type="ECO:0000259" key="1">
    <source>
        <dbReference type="Pfam" id="PF13709"/>
    </source>
</evidence>
<dbReference type="OrthoDB" id="9804083at2"/>
<reference evidence="2 3" key="1">
    <citation type="submission" date="2018-06" db="EMBL/GenBank/DDBJ databases">
        <title>Genomic Encyclopedia of Type Strains, Phase IV (KMG-IV): sequencing the most valuable type-strain genomes for metagenomic binning, comparative biology and taxonomic classification.</title>
        <authorList>
            <person name="Goeker M."/>
        </authorList>
    </citation>
    <scope>NUCLEOTIDE SEQUENCE [LARGE SCALE GENOMIC DNA]</scope>
    <source>
        <strain evidence="2 3">DSM 25532</strain>
    </source>
</reference>
<protein>
    <submittedName>
        <fullName evidence="2">Uncharacterized protein DUF4159</fullName>
    </submittedName>
</protein>
<accession>A0A366HQC8</accession>
<feature type="domain" description="DUF4159" evidence="1">
    <location>
        <begin position="68"/>
        <end position="286"/>
    </location>
</feature>
<proteinExistence type="predicted"/>
<dbReference type="Gene3D" id="3.40.50.12140">
    <property type="entry name" value="Domain of unknown function DUF4159"/>
    <property type="match status" value="1"/>
</dbReference>
<dbReference type="InterPro" id="IPR025297">
    <property type="entry name" value="DUF4159"/>
</dbReference>
<dbReference type="AlphaFoldDB" id="A0A366HQC8"/>
<keyword evidence="3" id="KW-1185">Reference proteome</keyword>
<gene>
    <name evidence="2" type="ORF">DES53_102259</name>
</gene>
<evidence type="ECO:0000313" key="3">
    <source>
        <dbReference type="Proteomes" id="UP000253426"/>
    </source>
</evidence>
<sequence length="288" mass="33726">MTALWKWTLPVPVLLACVALPSQEPVPRNFGAEHTHVFPHDARQFKGWRHQGAPIWTVNPELPNDVFTFARLRYPVRKRGRWTADYPEAELNFSYRLHQLTSIQVNPYPAIVDIDAEQLRHYPFIYVSEAGNMNISEEQAKLLREYMLNGGFLMIDDFWGEEDWKDFAPSFKKIWPDRDYVELDPGHPIFHLVFDLTAPPQSHSSVYVDEMRKQGWTRMTNEIRKGADTPRFRAVYDDQGRMVMLVCLNNDLGDGWEREKSDPYYFTEVSEKIAYPLGLNIVFYVLTH</sequence>
<dbReference type="PROSITE" id="PS51257">
    <property type="entry name" value="PROKAR_LIPOPROTEIN"/>
    <property type="match status" value="1"/>
</dbReference>